<organism evidence="1">
    <name type="scientific">Fusarium clavum</name>
    <dbReference type="NCBI Taxonomy" id="2594811"/>
    <lineage>
        <taxon>Eukaryota</taxon>
        <taxon>Fungi</taxon>
        <taxon>Dikarya</taxon>
        <taxon>Ascomycota</taxon>
        <taxon>Pezizomycotina</taxon>
        <taxon>Sordariomycetes</taxon>
        <taxon>Hypocreomycetidae</taxon>
        <taxon>Hypocreales</taxon>
        <taxon>Nectriaceae</taxon>
        <taxon>Fusarium</taxon>
        <taxon>Fusarium incarnatum-equiseti species complex</taxon>
    </lineage>
</organism>
<dbReference type="Gene3D" id="3.10.450.50">
    <property type="match status" value="1"/>
</dbReference>
<reference evidence="1" key="1">
    <citation type="submission" date="2013-05" db="EMBL/GenBank/DDBJ databases">
        <title>Draft genome sequences of six wheat associated Fusarium spp. isolates.</title>
        <authorList>
            <person name="Moolhuijzen P.M."/>
            <person name="Manners J.M."/>
            <person name="Wilcox S."/>
            <person name="Bellgard M.I."/>
            <person name="Gardiner D.M."/>
        </authorList>
    </citation>
    <scope>NUCLEOTIDE SEQUENCE</scope>
    <source>
        <strain evidence="1">CS3069</strain>
    </source>
</reference>
<comment type="caution">
    <text evidence="1">The sequence shown here is derived from an EMBL/GenBank/DDBJ whole genome shotgun (WGS) entry which is preliminary data.</text>
</comment>
<protein>
    <submittedName>
        <fullName evidence="1">WGS project CBMI000000000 data, contig CS3069_c004114</fullName>
    </submittedName>
</protein>
<dbReference type="InterPro" id="IPR032710">
    <property type="entry name" value="NTF2-like_dom_sf"/>
</dbReference>
<name>A0A090N611_9HYPO</name>
<dbReference type="EMBL" id="CBMI010004112">
    <property type="protein sequence ID" value="CEG05471.1"/>
    <property type="molecule type" value="Genomic_DNA"/>
</dbReference>
<evidence type="ECO:0000313" key="1">
    <source>
        <dbReference type="EMBL" id="CEG05471.1"/>
    </source>
</evidence>
<sequence length="166" mass="18765">MSTSNDMRSSIENTTRQYLNAYKDVGEANDPSIINRHVTEDCKRHFLPKGVMDLFGAPVGVPLDNASYQGAITKDMAKSRFTKVDIANLAIDTEARKAAATTSTEITYRDGEVYVVEHCWIFEFNADGTKISNIVEFCDMDNTRRMVEKVYTQEEMEKGLVETFQV</sequence>
<accession>A0A090N611</accession>
<proteinExistence type="predicted"/>
<gene>
    <name evidence="1" type="ORF">BN850_0116560</name>
</gene>
<dbReference type="AlphaFoldDB" id="A0A090N611"/>
<dbReference type="SUPFAM" id="SSF54427">
    <property type="entry name" value="NTF2-like"/>
    <property type="match status" value="1"/>
</dbReference>